<gene>
    <name evidence="1" type="ORF">O6H91_11G091800</name>
</gene>
<dbReference type="EMBL" id="CM055102">
    <property type="protein sequence ID" value="KAJ7539419.1"/>
    <property type="molecule type" value="Genomic_DNA"/>
</dbReference>
<evidence type="ECO:0000313" key="1">
    <source>
        <dbReference type="EMBL" id="KAJ7539419.1"/>
    </source>
</evidence>
<accession>A0ACC2CBP0</accession>
<dbReference type="Proteomes" id="UP001162992">
    <property type="component" value="Chromosome 11"/>
</dbReference>
<keyword evidence="2" id="KW-1185">Reference proteome</keyword>
<sequence>MSGSPATAAKRGVGILFSATKSGLSAFSSGISKARKGFANKHETGVLDELRKMGLTPADHLYEAFMRLYYLYLAGYKHELVSAGQQAGKRLTEVEKSSVPLEAVILLGHAVYEETLTYGDFQKGKYFQGIQEFMIKSNMGKDHVDRDSISHDIYYAVLIAAETCGLEYQDLGRVIREAASRVVGYALRSADGKKDARTKKAAKALFLFASQIKVAAKEAELKKQKALKEAENLLRKEQNRLLRISTTS</sequence>
<organism evidence="1 2">
    <name type="scientific">Diphasiastrum complanatum</name>
    <name type="common">Issler's clubmoss</name>
    <name type="synonym">Lycopodium complanatum</name>
    <dbReference type="NCBI Taxonomy" id="34168"/>
    <lineage>
        <taxon>Eukaryota</taxon>
        <taxon>Viridiplantae</taxon>
        <taxon>Streptophyta</taxon>
        <taxon>Embryophyta</taxon>
        <taxon>Tracheophyta</taxon>
        <taxon>Lycopodiopsida</taxon>
        <taxon>Lycopodiales</taxon>
        <taxon>Lycopodiaceae</taxon>
        <taxon>Lycopodioideae</taxon>
        <taxon>Diphasiastrum</taxon>
    </lineage>
</organism>
<evidence type="ECO:0000313" key="2">
    <source>
        <dbReference type="Proteomes" id="UP001162992"/>
    </source>
</evidence>
<reference evidence="2" key="1">
    <citation type="journal article" date="2024" name="Proc. Natl. Acad. Sci. U.S.A.">
        <title>Extraordinary preservation of gene collinearity over three hundred million years revealed in homosporous lycophytes.</title>
        <authorList>
            <person name="Li C."/>
            <person name="Wickell D."/>
            <person name="Kuo L.Y."/>
            <person name="Chen X."/>
            <person name="Nie B."/>
            <person name="Liao X."/>
            <person name="Peng D."/>
            <person name="Ji J."/>
            <person name="Jenkins J."/>
            <person name="Williams M."/>
            <person name="Shu S."/>
            <person name="Plott C."/>
            <person name="Barry K."/>
            <person name="Rajasekar S."/>
            <person name="Grimwood J."/>
            <person name="Han X."/>
            <person name="Sun S."/>
            <person name="Hou Z."/>
            <person name="He W."/>
            <person name="Dai G."/>
            <person name="Sun C."/>
            <person name="Schmutz J."/>
            <person name="Leebens-Mack J.H."/>
            <person name="Li F.W."/>
            <person name="Wang L."/>
        </authorList>
    </citation>
    <scope>NUCLEOTIDE SEQUENCE [LARGE SCALE GENOMIC DNA]</scope>
    <source>
        <strain evidence="2">cv. PW_Plant_1</strain>
    </source>
</reference>
<comment type="caution">
    <text evidence="1">The sequence shown here is derived from an EMBL/GenBank/DDBJ whole genome shotgun (WGS) entry which is preliminary data.</text>
</comment>
<name>A0ACC2CBP0_DIPCM</name>
<protein>
    <submittedName>
        <fullName evidence="1">Uncharacterized protein</fullName>
    </submittedName>
</protein>
<proteinExistence type="predicted"/>